<name>A0A0S7BLZ2_9CHLR</name>
<feature type="domain" description="YknX-like beta-barrel" evidence="4">
    <location>
        <begin position="243"/>
        <end position="311"/>
    </location>
</feature>
<keyword evidence="3" id="KW-0732">Signal</keyword>
<organism evidence="5">
    <name type="scientific">Longilinea arvoryzae</name>
    <dbReference type="NCBI Taxonomy" id="360412"/>
    <lineage>
        <taxon>Bacteria</taxon>
        <taxon>Bacillati</taxon>
        <taxon>Chloroflexota</taxon>
        <taxon>Anaerolineae</taxon>
        <taxon>Anaerolineales</taxon>
        <taxon>Anaerolineaceae</taxon>
        <taxon>Longilinea</taxon>
    </lineage>
</organism>
<dbReference type="InterPro" id="IPR058636">
    <property type="entry name" value="Beta-barrel_YknX"/>
</dbReference>
<protein>
    <submittedName>
        <fullName evidence="5">Multidrug resistance efflux pump</fullName>
    </submittedName>
</protein>
<sequence>MKKSFLFMIIFTAVLSLTACNVNSNTTTAETQTPEPQGLIAEGRLIPINSMEQSFSLSGQVIDVLIKDGEQVQAGQVLARLMVTSDAKLALARAEQEALSAQQALDALQASADLNLAQSQLSWLRAQDGVDQAQASFDANSSDENRALLDAAVATEKLNEEAYQKIKDGQGVDPDQLSAAQARVKTASAAVDGAQEFIDAHVLKAAITGRVVDLAVQSGQRVAAGTSILQIVDFSGWNIETDNLTEMEIPKVSVGQKVEVVLDALPDIPLQGEVTQINARFEEKRGDITYTATIRLEQSDPRMRWGMTAAVHFLP</sequence>
<dbReference type="InterPro" id="IPR050465">
    <property type="entry name" value="UPF0194_transport"/>
</dbReference>
<dbReference type="EMBL" id="DF967972">
    <property type="protein sequence ID" value="GAP15699.1"/>
    <property type="molecule type" value="Genomic_DNA"/>
</dbReference>
<evidence type="ECO:0000259" key="4">
    <source>
        <dbReference type="Pfam" id="PF25990"/>
    </source>
</evidence>
<feature type="signal peptide" evidence="3">
    <location>
        <begin position="1"/>
        <end position="24"/>
    </location>
</feature>
<dbReference type="Gene3D" id="2.40.30.170">
    <property type="match status" value="1"/>
</dbReference>
<dbReference type="PROSITE" id="PS51257">
    <property type="entry name" value="PROKAR_LIPOPROTEIN"/>
    <property type="match status" value="1"/>
</dbReference>
<evidence type="ECO:0000313" key="5">
    <source>
        <dbReference type="EMBL" id="GAP15699.1"/>
    </source>
</evidence>
<feature type="chain" id="PRO_5006633033" evidence="3">
    <location>
        <begin position="25"/>
        <end position="315"/>
    </location>
</feature>
<dbReference type="SUPFAM" id="SSF111369">
    <property type="entry name" value="HlyD-like secretion proteins"/>
    <property type="match status" value="1"/>
</dbReference>
<dbReference type="STRING" id="360412.LARV_03491"/>
<reference evidence="5" key="1">
    <citation type="submission" date="2015-07" db="EMBL/GenBank/DDBJ databases">
        <title>Draft Genome Sequences of Anaerolinea thermolimosa IMO-1, Bellilinea caldifistulae GOMI-1, Leptolinea tardivitalis YMTK-2, Levilinea saccharolytica KIBI-1,Longilinea arvoryzae KOME-1, Previously Described as Members of the Anaerolineaceae (Chloroflexi).</title>
        <authorList>
            <person name="Sekiguchi Y."/>
            <person name="Ohashi A."/>
            <person name="Matsuura N."/>
            <person name="Tourlousse M.D."/>
        </authorList>
    </citation>
    <scope>NUCLEOTIDE SEQUENCE [LARGE SCALE GENOMIC DNA]</scope>
    <source>
        <strain evidence="5">KOME-1</strain>
    </source>
</reference>
<dbReference type="AlphaFoldDB" id="A0A0S7BLZ2"/>
<keyword evidence="6" id="KW-1185">Reference proteome</keyword>
<dbReference type="PANTHER" id="PTHR32347">
    <property type="entry name" value="EFFLUX SYSTEM COMPONENT YKNX-RELATED"/>
    <property type="match status" value="1"/>
</dbReference>
<evidence type="ECO:0000256" key="3">
    <source>
        <dbReference type="SAM" id="SignalP"/>
    </source>
</evidence>
<dbReference type="GO" id="GO:0030313">
    <property type="term" value="C:cell envelope"/>
    <property type="evidence" value="ECO:0007669"/>
    <property type="project" value="UniProtKB-SubCell"/>
</dbReference>
<evidence type="ECO:0000256" key="2">
    <source>
        <dbReference type="ARBA" id="ARBA00023054"/>
    </source>
</evidence>
<evidence type="ECO:0000256" key="1">
    <source>
        <dbReference type="ARBA" id="ARBA00004196"/>
    </source>
</evidence>
<dbReference type="Pfam" id="PF25990">
    <property type="entry name" value="Beta-barrel_YknX"/>
    <property type="match status" value="1"/>
</dbReference>
<evidence type="ECO:0000313" key="6">
    <source>
        <dbReference type="Proteomes" id="UP000055060"/>
    </source>
</evidence>
<gene>
    <name evidence="5" type="ORF">LARV_03491</name>
</gene>
<dbReference type="Gene3D" id="2.40.50.100">
    <property type="match status" value="1"/>
</dbReference>
<dbReference type="PANTHER" id="PTHR32347:SF23">
    <property type="entry name" value="BLL5650 PROTEIN"/>
    <property type="match status" value="1"/>
</dbReference>
<keyword evidence="2" id="KW-0175">Coiled coil</keyword>
<proteinExistence type="predicted"/>
<accession>A0A0S7BLZ2</accession>
<dbReference type="OrthoDB" id="152946at2"/>
<dbReference type="Proteomes" id="UP000055060">
    <property type="component" value="Unassembled WGS sequence"/>
</dbReference>
<comment type="subcellular location">
    <subcellularLocation>
        <location evidence="1">Cell envelope</location>
    </subcellularLocation>
</comment>
<dbReference type="RefSeq" id="WP_075074859.1">
    <property type="nucleotide sequence ID" value="NZ_DF967972.1"/>
</dbReference>